<dbReference type="InterPro" id="IPR029062">
    <property type="entry name" value="Class_I_gatase-like"/>
</dbReference>
<keyword evidence="7 9" id="KW-0460">Magnesium</keyword>
<evidence type="ECO:0000256" key="3">
    <source>
        <dbReference type="ARBA" id="ARBA00022573"/>
    </source>
</evidence>
<evidence type="ECO:0000256" key="6">
    <source>
        <dbReference type="ARBA" id="ARBA00022840"/>
    </source>
</evidence>
<comment type="similarity">
    <text evidence="9">Belongs to the CobB/CbiA family.</text>
</comment>
<feature type="domain" description="CobB/CobQ-like glutamine amidotransferase" evidence="11">
    <location>
        <begin position="254"/>
        <end position="475"/>
    </location>
</feature>
<dbReference type="SUPFAM" id="SSF52317">
    <property type="entry name" value="Class I glutamine amidotransferase-like"/>
    <property type="match status" value="1"/>
</dbReference>
<dbReference type="RefSeq" id="WP_225250948.1">
    <property type="nucleotide sequence ID" value="NZ_JAIWIU010000092.1"/>
</dbReference>
<feature type="site" description="Increases nucleophilicity of active site Cys" evidence="9">
    <location>
        <position position="469"/>
    </location>
</feature>
<evidence type="ECO:0000256" key="8">
    <source>
        <dbReference type="ARBA" id="ARBA00022962"/>
    </source>
</evidence>
<keyword evidence="6 9" id="KW-0067">ATP-binding</keyword>
<dbReference type="Pfam" id="PF01656">
    <property type="entry name" value="CbiA"/>
    <property type="match status" value="1"/>
</dbReference>
<proteinExistence type="inferred from homology"/>
<organism evidence="12 13">
    <name type="scientific">Vibrio tritonius</name>
    <dbReference type="NCBI Taxonomy" id="1435069"/>
    <lineage>
        <taxon>Bacteria</taxon>
        <taxon>Pseudomonadati</taxon>
        <taxon>Pseudomonadota</taxon>
        <taxon>Gammaproteobacteria</taxon>
        <taxon>Vibrionales</taxon>
        <taxon>Vibrionaceae</taxon>
        <taxon>Vibrio</taxon>
    </lineage>
</organism>
<comment type="pathway">
    <text evidence="9">Cofactor biosynthesis; adenosylcobalamin biosynthesis; cob(II)yrinate a,c-diamide from sirohydrochlorin (anaerobic route): step 10/10.</text>
</comment>
<dbReference type="CDD" id="cd05388">
    <property type="entry name" value="CobB_N"/>
    <property type="match status" value="1"/>
</dbReference>
<feature type="active site" description="Nucleophile" evidence="9">
    <location>
        <position position="336"/>
    </location>
</feature>
<accession>A0ABS7YN89</accession>
<comment type="domain">
    <text evidence="9">Comprises of two domains. The C-terminal domain contains the binding site for glutamine and catalyzes the hydrolysis of this substrate to glutamate and ammonia. The N-terminal domain is anticipated to bind ATP and cobyrinate and catalyzes the ultimate synthesis of the diamide product. The ammonia produced via the glutaminase domain is probably translocated to the adjacent domain via a molecular tunnel, where it reacts with an activated intermediate.</text>
</comment>
<evidence type="ECO:0000256" key="5">
    <source>
        <dbReference type="ARBA" id="ARBA00022741"/>
    </source>
</evidence>
<feature type="domain" description="CobQ/CobB/MinD/ParA nucleotide binding" evidence="10">
    <location>
        <begin position="5"/>
        <end position="190"/>
    </location>
</feature>
<gene>
    <name evidence="9" type="primary">cbiA</name>
    <name evidence="12" type="ORF">LDJ79_13560</name>
</gene>
<evidence type="ECO:0000259" key="10">
    <source>
        <dbReference type="Pfam" id="PF01656"/>
    </source>
</evidence>
<dbReference type="NCBIfam" id="TIGR00379">
    <property type="entry name" value="cobB"/>
    <property type="match status" value="1"/>
</dbReference>
<dbReference type="Gene3D" id="3.40.50.880">
    <property type="match status" value="1"/>
</dbReference>
<evidence type="ECO:0000256" key="7">
    <source>
        <dbReference type="ARBA" id="ARBA00022842"/>
    </source>
</evidence>
<dbReference type="SUPFAM" id="SSF52540">
    <property type="entry name" value="P-loop containing nucleoside triphosphate hydrolases"/>
    <property type="match status" value="1"/>
</dbReference>
<dbReference type="Pfam" id="PF07685">
    <property type="entry name" value="GATase_3"/>
    <property type="match status" value="1"/>
</dbReference>
<name>A0ABS7YN89_9VIBR</name>
<dbReference type="NCBIfam" id="NF002204">
    <property type="entry name" value="PRK01077.1"/>
    <property type="match status" value="1"/>
</dbReference>
<comment type="caution">
    <text evidence="12">The sequence shown here is derived from an EMBL/GenBank/DDBJ whole genome shotgun (WGS) entry which is preliminary data.</text>
</comment>
<evidence type="ECO:0000313" key="12">
    <source>
        <dbReference type="EMBL" id="MCA2017148.1"/>
    </source>
</evidence>
<dbReference type="PROSITE" id="PS51274">
    <property type="entry name" value="GATASE_COBBQ"/>
    <property type="match status" value="1"/>
</dbReference>
<evidence type="ECO:0000256" key="4">
    <source>
        <dbReference type="ARBA" id="ARBA00022598"/>
    </source>
</evidence>
<keyword evidence="3 9" id="KW-0169">Cobalamin biosynthesis</keyword>
<protein>
    <recommendedName>
        <fullName evidence="9">Cobyrinate a,c-diamide synthase</fullName>
        <ecNumber evidence="9">6.3.5.11</ecNumber>
    </recommendedName>
    <alternativeName>
        <fullName evidence="9">Cobyrinic acid a,c-diamide synthetase</fullName>
    </alternativeName>
</protein>
<comment type="catalytic activity">
    <reaction evidence="9">
        <text>cob(II)yrinate + 2 L-glutamine + 2 ATP + 2 H2O = cob(II)yrinate a,c diamide + 2 L-glutamate + 2 ADP + 2 phosphate + 2 H(+)</text>
        <dbReference type="Rhea" id="RHEA:26289"/>
        <dbReference type="ChEBI" id="CHEBI:15377"/>
        <dbReference type="ChEBI" id="CHEBI:15378"/>
        <dbReference type="ChEBI" id="CHEBI:29985"/>
        <dbReference type="ChEBI" id="CHEBI:30616"/>
        <dbReference type="ChEBI" id="CHEBI:43474"/>
        <dbReference type="ChEBI" id="CHEBI:58359"/>
        <dbReference type="ChEBI" id="CHEBI:58537"/>
        <dbReference type="ChEBI" id="CHEBI:58894"/>
        <dbReference type="ChEBI" id="CHEBI:456216"/>
        <dbReference type="EC" id="6.3.5.11"/>
    </reaction>
</comment>
<dbReference type="PANTHER" id="PTHR43873:SF1">
    <property type="entry name" value="COBYRINATE A,C-DIAMIDE SYNTHASE"/>
    <property type="match status" value="1"/>
</dbReference>
<dbReference type="InterPro" id="IPR002586">
    <property type="entry name" value="CobQ/CobB/MinD/ParA_Nub-bd_dom"/>
</dbReference>
<comment type="miscellaneous">
    <text evidence="9">The a and c carboxylates of cobyrinate are activated for nucleophilic attack via formation of a phosphorylated intermediate by ATP. CbiA catalyzes first the amidation of the c-carboxylate, and then that of the a-carboxylate.</text>
</comment>
<comment type="cofactor">
    <cofactor evidence="1 9">
        <name>Mg(2+)</name>
        <dbReference type="ChEBI" id="CHEBI:18420"/>
    </cofactor>
</comment>
<evidence type="ECO:0000256" key="2">
    <source>
        <dbReference type="ARBA" id="ARBA00006205"/>
    </source>
</evidence>
<dbReference type="EC" id="6.3.5.11" evidence="9"/>
<keyword evidence="8 9" id="KW-0315">Glutamine amidotransferase</keyword>
<keyword evidence="13" id="KW-1185">Reference proteome</keyword>
<dbReference type="Gene3D" id="3.40.50.300">
    <property type="entry name" value="P-loop containing nucleotide triphosphate hydrolases"/>
    <property type="match status" value="2"/>
</dbReference>
<evidence type="ECO:0000256" key="1">
    <source>
        <dbReference type="ARBA" id="ARBA00001946"/>
    </source>
</evidence>
<comment type="function">
    <text evidence="9">Catalyzes the ATP-dependent amidation of the two carboxylate groups at positions a and c of cobyrinate, using either L-glutamine or ammonia as the nitrogen source.</text>
</comment>
<keyword evidence="5 9" id="KW-0547">Nucleotide-binding</keyword>
<dbReference type="PANTHER" id="PTHR43873">
    <property type="entry name" value="COBYRINATE A,C-DIAMIDE SYNTHASE"/>
    <property type="match status" value="1"/>
</dbReference>
<dbReference type="HAMAP" id="MF_00027">
    <property type="entry name" value="CobB_CbiA"/>
    <property type="match status" value="1"/>
</dbReference>
<dbReference type="EMBL" id="JAIWIU010000092">
    <property type="protein sequence ID" value="MCA2017148.1"/>
    <property type="molecule type" value="Genomic_DNA"/>
</dbReference>
<dbReference type="InterPro" id="IPR011698">
    <property type="entry name" value="GATase_3"/>
</dbReference>
<evidence type="ECO:0000256" key="9">
    <source>
        <dbReference type="HAMAP-Rule" id="MF_00027"/>
    </source>
</evidence>
<dbReference type="InterPro" id="IPR027417">
    <property type="entry name" value="P-loop_NTPase"/>
</dbReference>
<reference evidence="13" key="1">
    <citation type="submission" date="2023-07" db="EMBL/GenBank/DDBJ databases">
        <title>Molecular identification of indigenous halophilic bacteria isolated from red sea cost, biodegradation of synthetic dyes and assessment of degraded metabolite toxicity.</title>
        <authorList>
            <person name="Chaieb K."/>
            <person name="Altayb H.N."/>
        </authorList>
    </citation>
    <scope>NUCLEOTIDE SEQUENCE [LARGE SCALE GENOMIC DNA]</scope>
    <source>
        <strain evidence="13">K20</strain>
    </source>
</reference>
<dbReference type="CDD" id="cd03130">
    <property type="entry name" value="GATase1_CobB"/>
    <property type="match status" value="1"/>
</dbReference>
<dbReference type="InterPro" id="IPR004484">
    <property type="entry name" value="CbiA/CobB_synth"/>
</dbReference>
<evidence type="ECO:0000259" key="11">
    <source>
        <dbReference type="Pfam" id="PF07685"/>
    </source>
</evidence>
<comment type="similarity">
    <text evidence="2">Belongs to the CobB/CobQ family. CobQ subfamily.</text>
</comment>
<sequence length="502" mass="54881">MKAFVIAGTNSGCGKTTMTLGLLKALTNRGVAVQPYKVGPDYIDTAWHTRVSGVASRNLDAFMLPADTMRSLFYCHTRKADIAVIEGVMGLYDGYGVDPHYCSTAGLARDLNLPVILVVDGRAVSTSAAATVMGFQHFDPELNIAGVIFNNVNSDSHLDLIRAAVEKYCQIPVLGRLPKLPAIELPERHLGLLTAQESSRFDPHWQTLAEAIEEHIDLDALLAISDISDQEAGFSEFDFSEPEAPVEQAGLGLTVALAHDNAFNFYYQDNLDLLEQHGAAIVRFSPLDDEVVPECDLVYIGGGYPESYGAALAQNSSMLASLRTLHQQGTPIYAECGGLMYLGDSLTTYEDTHPKTNGDTHLSAHSLTGTHTLNKGNVKGDTHPMVGILPGRSTMTKSLKRFGYCFATANTNTVICPQGTVLRGHEFHYSEFTTELEPVFDMTKERDGEIISRWGGGYQVGNTLATYLHLHFAQQPELIKHWFALAKENQLSRTKPINEATK</sequence>
<keyword evidence="4 9" id="KW-0436">Ligase</keyword>
<dbReference type="Proteomes" id="UP001199044">
    <property type="component" value="Unassembled WGS sequence"/>
</dbReference>
<evidence type="ECO:0000313" key="13">
    <source>
        <dbReference type="Proteomes" id="UP001199044"/>
    </source>
</evidence>